<keyword evidence="3" id="KW-0813">Transport</keyword>
<dbReference type="HOGENOM" id="CLU_038813_0_1_12"/>
<feature type="domain" description="ABC transporter substrate-binding protein PnrA-like" evidence="9">
    <location>
        <begin position="47"/>
        <end position="329"/>
    </location>
</feature>
<dbReference type="Proteomes" id="UP000018680">
    <property type="component" value="Chromosome"/>
</dbReference>
<keyword evidence="6" id="KW-0472">Membrane</keyword>
<dbReference type="eggNOG" id="COG1744">
    <property type="taxonomic scope" value="Bacteria"/>
</dbReference>
<protein>
    <submittedName>
        <fullName evidence="10">Exported protein (Tpn38b)</fullName>
    </submittedName>
</protein>
<evidence type="ECO:0000256" key="6">
    <source>
        <dbReference type="ARBA" id="ARBA00023136"/>
    </source>
</evidence>
<dbReference type="InterPro" id="IPR050957">
    <property type="entry name" value="BMP_lipoprotein"/>
</dbReference>
<dbReference type="InterPro" id="IPR028082">
    <property type="entry name" value="Peripla_BP_I"/>
</dbReference>
<gene>
    <name evidence="10" type="ORF">L21SP2_1716</name>
</gene>
<keyword evidence="11" id="KW-1185">Reference proteome</keyword>
<dbReference type="EMBL" id="CP006939">
    <property type="protein sequence ID" value="AHC15095.1"/>
    <property type="molecule type" value="Genomic_DNA"/>
</dbReference>
<accession>V5WHK4</accession>
<dbReference type="STRING" id="1307761.L21SP2_1716"/>
<evidence type="ECO:0000256" key="2">
    <source>
        <dbReference type="ARBA" id="ARBA00008610"/>
    </source>
</evidence>
<dbReference type="PANTHER" id="PTHR34296:SF2">
    <property type="entry name" value="ABC TRANSPORTER GUANOSINE-BINDING PROTEIN NUPN"/>
    <property type="match status" value="1"/>
</dbReference>
<dbReference type="Pfam" id="PF02608">
    <property type="entry name" value="Bmp"/>
    <property type="match status" value="1"/>
</dbReference>
<comment type="subcellular location">
    <subcellularLocation>
        <location evidence="1">Cell membrane</location>
        <topology evidence="1">Lipid-anchor</topology>
    </subcellularLocation>
</comment>
<keyword evidence="7" id="KW-0564">Palmitate</keyword>
<evidence type="ECO:0000256" key="3">
    <source>
        <dbReference type="ARBA" id="ARBA00022448"/>
    </source>
</evidence>
<evidence type="ECO:0000259" key="9">
    <source>
        <dbReference type="Pfam" id="PF02608"/>
    </source>
</evidence>
<evidence type="ECO:0000313" key="11">
    <source>
        <dbReference type="Proteomes" id="UP000018680"/>
    </source>
</evidence>
<dbReference type="SUPFAM" id="SSF53822">
    <property type="entry name" value="Periplasmic binding protein-like I"/>
    <property type="match status" value="1"/>
</dbReference>
<dbReference type="InterPro" id="IPR003760">
    <property type="entry name" value="PnrA-like"/>
</dbReference>
<organism evidence="10 11">
    <name type="scientific">Salinispira pacifica</name>
    <dbReference type="NCBI Taxonomy" id="1307761"/>
    <lineage>
        <taxon>Bacteria</taxon>
        <taxon>Pseudomonadati</taxon>
        <taxon>Spirochaetota</taxon>
        <taxon>Spirochaetia</taxon>
        <taxon>Spirochaetales</taxon>
        <taxon>Spirochaetaceae</taxon>
        <taxon>Salinispira</taxon>
    </lineage>
</organism>
<evidence type="ECO:0000256" key="1">
    <source>
        <dbReference type="ARBA" id="ARBA00004193"/>
    </source>
</evidence>
<evidence type="ECO:0000256" key="7">
    <source>
        <dbReference type="ARBA" id="ARBA00023139"/>
    </source>
</evidence>
<dbReference type="Gene3D" id="3.40.50.2300">
    <property type="match status" value="2"/>
</dbReference>
<comment type="similarity">
    <text evidence="2">Belongs to the BMP lipoprotein family.</text>
</comment>
<keyword evidence="4" id="KW-1003">Cell membrane</keyword>
<proteinExistence type="inferred from homology"/>
<evidence type="ECO:0000256" key="8">
    <source>
        <dbReference type="ARBA" id="ARBA00023288"/>
    </source>
</evidence>
<keyword evidence="5" id="KW-0732">Signal</keyword>
<evidence type="ECO:0000256" key="4">
    <source>
        <dbReference type="ARBA" id="ARBA00022475"/>
    </source>
</evidence>
<dbReference type="OrthoDB" id="356014at2"/>
<dbReference type="KEGG" id="slr:L21SP2_1716"/>
<dbReference type="RefSeq" id="WP_024268014.1">
    <property type="nucleotide sequence ID" value="NC_023035.1"/>
</dbReference>
<evidence type="ECO:0000313" key="10">
    <source>
        <dbReference type="EMBL" id="AHC15095.1"/>
    </source>
</evidence>
<sequence length="362" mass="39367">MTSIGKSAQRKNINPIRMIVLAAAMMLFTAAGLWAGGNGEAASENFTIAVFIPGQIQGSPTYELLARGVQQAADEANDSMDNAEAVSVKVFEAGYNQAEWGEKLRNLTATGSYDLIVSSNPSIPDLISNIEPLFPEQKYLVMDAENSGQEYTAAVMLNQYEQAYLSGYFAGLVSAHDSLEGANSQLKVGLLAGQEYPVMNNEIQPGYIQGARDAASPELEVDIRVLGNWYDAEKARELADSMIRGGVDVILTIAGSGNQGVVSAAEAAGTYVLWYDSPGYEYAPGTVLGSSMVNIDELTREMVGRAIRRELKYGETRYVGISEAAVDYARDYDEYREFVPEDIRRRMDELIDGIADGSIQIR</sequence>
<dbReference type="GO" id="GO:0005886">
    <property type="term" value="C:plasma membrane"/>
    <property type="evidence" value="ECO:0007669"/>
    <property type="project" value="UniProtKB-SubCell"/>
</dbReference>
<keyword evidence="8" id="KW-0449">Lipoprotein</keyword>
<dbReference type="AlphaFoldDB" id="V5WHK4"/>
<name>V5WHK4_9SPIO</name>
<reference evidence="10 11" key="1">
    <citation type="journal article" date="2015" name="Stand. Genomic Sci.">
        <title>Complete genome sequence and description of Salinispira pacifica gen. nov., sp. nov., a novel spirochaete isolated form a hypersaline microbial mat.</title>
        <authorList>
            <person name="Ben Hania W."/>
            <person name="Joseph M."/>
            <person name="Schumann P."/>
            <person name="Bunk B."/>
            <person name="Fiebig A."/>
            <person name="Sproer C."/>
            <person name="Klenk H.P."/>
            <person name="Fardeau M.L."/>
            <person name="Spring S."/>
        </authorList>
    </citation>
    <scope>NUCLEOTIDE SEQUENCE [LARGE SCALE GENOMIC DNA]</scope>
    <source>
        <strain evidence="10 11">L21-RPul-D2</strain>
    </source>
</reference>
<dbReference type="PANTHER" id="PTHR34296">
    <property type="entry name" value="TRANSCRIPTIONAL ACTIVATOR PROTEIN MED"/>
    <property type="match status" value="1"/>
</dbReference>
<evidence type="ECO:0000256" key="5">
    <source>
        <dbReference type="ARBA" id="ARBA00022729"/>
    </source>
</evidence>